<comment type="catalytic activity">
    <reaction evidence="8 9">
        <text>a ubiquinone + NADH + 5 H(+)(in) = a ubiquinol + NAD(+) + 4 H(+)(out)</text>
        <dbReference type="Rhea" id="RHEA:29091"/>
        <dbReference type="Rhea" id="RHEA-COMP:9565"/>
        <dbReference type="Rhea" id="RHEA-COMP:9566"/>
        <dbReference type="ChEBI" id="CHEBI:15378"/>
        <dbReference type="ChEBI" id="CHEBI:16389"/>
        <dbReference type="ChEBI" id="CHEBI:17976"/>
        <dbReference type="ChEBI" id="CHEBI:57540"/>
        <dbReference type="ChEBI" id="CHEBI:57945"/>
        <dbReference type="EC" id="7.1.1.2"/>
    </reaction>
</comment>
<dbReference type="AlphaFoldDB" id="D8WHF4"/>
<keyword evidence="9" id="KW-1278">Translocase</keyword>
<accession>D8WHF4</accession>
<evidence type="ECO:0000256" key="2">
    <source>
        <dbReference type="ARBA" id="ARBA00008472"/>
    </source>
</evidence>
<evidence type="ECO:0000256" key="9">
    <source>
        <dbReference type="RuleBase" id="RU003640"/>
    </source>
</evidence>
<evidence type="ECO:0000256" key="4">
    <source>
        <dbReference type="ARBA" id="ARBA00022448"/>
    </source>
</evidence>
<feature type="transmembrane region" description="Helical" evidence="9">
    <location>
        <begin position="79"/>
        <end position="102"/>
    </location>
</feature>
<keyword evidence="4 9" id="KW-0813">Transport</keyword>
<keyword evidence="9 10" id="KW-0496">Mitochondrion</keyword>
<keyword evidence="7 9" id="KW-0472">Membrane</keyword>
<dbReference type="GO" id="GO:0031966">
    <property type="term" value="C:mitochondrial membrane"/>
    <property type="evidence" value="ECO:0007669"/>
    <property type="project" value="UniProtKB-SubCell"/>
</dbReference>
<evidence type="ECO:0000256" key="3">
    <source>
        <dbReference type="ARBA" id="ARBA00021007"/>
    </source>
</evidence>
<keyword evidence="6 9" id="KW-1133">Transmembrane helix</keyword>
<name>D8WHF4_APHGI</name>
<dbReference type="GO" id="GO:0030964">
    <property type="term" value="C:NADH dehydrogenase complex"/>
    <property type="evidence" value="ECO:0007669"/>
    <property type="project" value="TreeGrafter"/>
</dbReference>
<dbReference type="PANTHER" id="PTHR11058:SF9">
    <property type="entry name" value="NADH-UBIQUINONE OXIDOREDUCTASE CHAIN 3"/>
    <property type="match status" value="1"/>
</dbReference>
<keyword evidence="9" id="KW-0249">Electron transport</keyword>
<gene>
    <name evidence="10" type="primary">ND3</name>
</gene>
<evidence type="ECO:0000256" key="1">
    <source>
        <dbReference type="ARBA" id="ARBA00004370"/>
    </source>
</evidence>
<dbReference type="GO" id="GO:0008137">
    <property type="term" value="F:NADH dehydrogenase (ubiquinone) activity"/>
    <property type="evidence" value="ECO:0007669"/>
    <property type="project" value="UniProtKB-UniRule"/>
</dbReference>
<comment type="similarity">
    <text evidence="2 9">Belongs to the complex I subunit 3 family.</text>
</comment>
<proteinExistence type="inferred from homology"/>
<feature type="transmembrane region" description="Helical" evidence="9">
    <location>
        <begin position="53"/>
        <end position="73"/>
    </location>
</feature>
<evidence type="ECO:0000256" key="6">
    <source>
        <dbReference type="ARBA" id="ARBA00022989"/>
    </source>
</evidence>
<comment type="function">
    <text evidence="9">Core subunit of the mitochondrial membrane respiratory chain NADH dehydrogenase (Complex I) which catalyzes electron transfer from NADH through the respiratory chain, using ubiquinone as an electron acceptor. Essential for the catalytic activity of complex I.</text>
</comment>
<protein>
    <recommendedName>
        <fullName evidence="3 9">NADH-ubiquinone oxidoreductase chain 3</fullName>
        <ecNumber evidence="9">7.1.1.2</ecNumber>
    </recommendedName>
</protein>
<evidence type="ECO:0000313" key="10">
    <source>
        <dbReference type="EMBL" id="ACY09482.1"/>
    </source>
</evidence>
<keyword evidence="5 9" id="KW-0812">Transmembrane</keyword>
<feature type="transmembrane region" description="Helical" evidence="9">
    <location>
        <begin position="6"/>
        <end position="23"/>
    </location>
</feature>
<reference evidence="10" key="2">
    <citation type="submission" date="2018-11" db="EMBL/GenBank/DDBJ databases">
        <authorList>
            <person name="Wei S.J."/>
            <person name="Chen X.X."/>
        </authorList>
    </citation>
    <scope>NUCLEOTIDE SEQUENCE</scope>
</reference>
<evidence type="ECO:0000256" key="8">
    <source>
        <dbReference type="ARBA" id="ARBA00049551"/>
    </source>
</evidence>
<dbReference type="InterPro" id="IPR000440">
    <property type="entry name" value="NADH_UbQ/plastoQ_OxRdtase_su3"/>
</dbReference>
<dbReference type="OrthoDB" id="154075at2759"/>
<dbReference type="EC" id="7.1.1.2" evidence="9"/>
<organism evidence="10">
    <name type="scientific">Aphidius gifuensis</name>
    <name type="common">Parasitoid wasp</name>
    <dbReference type="NCBI Taxonomy" id="684658"/>
    <lineage>
        <taxon>Eukaryota</taxon>
        <taxon>Metazoa</taxon>
        <taxon>Ecdysozoa</taxon>
        <taxon>Arthropoda</taxon>
        <taxon>Hexapoda</taxon>
        <taxon>Insecta</taxon>
        <taxon>Pterygota</taxon>
        <taxon>Neoptera</taxon>
        <taxon>Endopterygota</taxon>
        <taxon>Hymenoptera</taxon>
        <taxon>Apocrita</taxon>
        <taxon>Ichneumonoidea</taxon>
        <taxon>Braconidae</taxon>
        <taxon>Aphidiinae</taxon>
        <taxon>Aphidius</taxon>
    </lineage>
</organism>
<comment type="subcellular location">
    <subcellularLocation>
        <location evidence="1">Membrane</location>
    </subcellularLocation>
    <subcellularLocation>
        <location evidence="9">Mitochondrion membrane</location>
        <topology evidence="9">Multi-pass membrane protein</topology>
    </subcellularLocation>
</comment>
<geneLocation type="mitochondrion" evidence="10"/>
<keyword evidence="9" id="KW-0520">NAD</keyword>
<dbReference type="PANTHER" id="PTHR11058">
    <property type="entry name" value="NADH-UBIQUINONE OXIDOREDUCTASE CHAIN 3"/>
    <property type="match status" value="1"/>
</dbReference>
<reference evidence="10" key="1">
    <citation type="journal article" date="2010" name="BMC Genomics">
        <title>Comparative mitogenomics of Braconidae (Insecta: Hymenoptera) and the phylogenetic utility of mitochondrial genomes with special reference to Holometabolous insects.</title>
        <authorList>
            <person name="Wei S.J."/>
            <person name="Shi M."/>
            <person name="Sharkey M.J."/>
            <person name="van Achterberg C."/>
            <person name="Chen X.X."/>
        </authorList>
    </citation>
    <scope>NUCLEOTIDE SEQUENCE</scope>
</reference>
<keyword evidence="9" id="KW-0679">Respiratory chain</keyword>
<evidence type="ECO:0000256" key="5">
    <source>
        <dbReference type="ARBA" id="ARBA00022692"/>
    </source>
</evidence>
<dbReference type="InterPro" id="IPR038430">
    <property type="entry name" value="NDAH_ubi_oxred_su3_sf"/>
</dbReference>
<dbReference type="EMBL" id="GU097658">
    <property type="protein sequence ID" value="ACY09482.1"/>
    <property type="molecule type" value="Genomic_DNA"/>
</dbReference>
<dbReference type="Gene3D" id="1.20.58.1610">
    <property type="entry name" value="NADH:ubiquinone/plastoquinone oxidoreductase, chain 3"/>
    <property type="match status" value="1"/>
</dbReference>
<dbReference type="Pfam" id="PF00507">
    <property type="entry name" value="Oxidored_q4"/>
    <property type="match status" value="1"/>
</dbReference>
<evidence type="ECO:0000256" key="7">
    <source>
        <dbReference type="ARBA" id="ARBA00023136"/>
    </source>
</evidence>
<keyword evidence="9" id="KW-0830">Ubiquinone</keyword>
<sequence length="115" mass="13775">MSLMFIMMILFISMILIFINYLLSKKENQDREKISSFECGFDVLSSSRLPFSIHFFMIAILFLVFDVEVVFLIPLINSFIYLNLFEWIYMSLIILLILYWGLEFEKFEGSLKWVL</sequence>